<evidence type="ECO:0000313" key="3">
    <source>
        <dbReference type="Proteomes" id="UP000886520"/>
    </source>
</evidence>
<feature type="compositionally biased region" description="Gly residues" evidence="1">
    <location>
        <begin position="119"/>
        <end position="130"/>
    </location>
</feature>
<comment type="caution">
    <text evidence="2">The sequence shown here is derived from an EMBL/GenBank/DDBJ whole genome shotgun (WGS) entry which is preliminary data.</text>
</comment>
<reference evidence="2" key="1">
    <citation type="submission" date="2021-01" db="EMBL/GenBank/DDBJ databases">
        <title>Adiantum capillus-veneris genome.</title>
        <authorList>
            <person name="Fang Y."/>
            <person name="Liao Q."/>
        </authorList>
    </citation>
    <scope>NUCLEOTIDE SEQUENCE</scope>
    <source>
        <strain evidence="2">H3</strain>
        <tissue evidence="2">Leaf</tissue>
    </source>
</reference>
<dbReference type="AlphaFoldDB" id="A0A9D4UYC1"/>
<organism evidence="2 3">
    <name type="scientific">Adiantum capillus-veneris</name>
    <name type="common">Maidenhair fern</name>
    <dbReference type="NCBI Taxonomy" id="13818"/>
    <lineage>
        <taxon>Eukaryota</taxon>
        <taxon>Viridiplantae</taxon>
        <taxon>Streptophyta</taxon>
        <taxon>Embryophyta</taxon>
        <taxon>Tracheophyta</taxon>
        <taxon>Polypodiopsida</taxon>
        <taxon>Polypodiidae</taxon>
        <taxon>Polypodiales</taxon>
        <taxon>Pteridineae</taxon>
        <taxon>Pteridaceae</taxon>
        <taxon>Vittarioideae</taxon>
        <taxon>Adiantum</taxon>
    </lineage>
</organism>
<evidence type="ECO:0000256" key="1">
    <source>
        <dbReference type="SAM" id="MobiDB-lite"/>
    </source>
</evidence>
<feature type="region of interest" description="Disordered" evidence="1">
    <location>
        <begin position="109"/>
        <end position="130"/>
    </location>
</feature>
<evidence type="ECO:0000313" key="2">
    <source>
        <dbReference type="EMBL" id="KAI5075657.1"/>
    </source>
</evidence>
<name>A0A9D4UYC1_ADICA</name>
<sequence length="130" mass="13438">MHEERVPSGGKGGGHCRVCEQEQLVTSMGGCMKTCNASWVPPGKASVVKINREFGSQFRGRELKLGQRVLYGNGHCREFWGHEQAVGGAAVEGSGAAVREALQVVAASRGGKVAPPEGGVVGEGAGGPRP</sequence>
<gene>
    <name evidence="2" type="ORF">GOP47_0009733</name>
</gene>
<dbReference type="Proteomes" id="UP000886520">
    <property type="component" value="Chromosome 9"/>
</dbReference>
<dbReference type="EMBL" id="JABFUD020000009">
    <property type="protein sequence ID" value="KAI5075657.1"/>
    <property type="molecule type" value="Genomic_DNA"/>
</dbReference>
<proteinExistence type="predicted"/>
<keyword evidence="3" id="KW-1185">Reference proteome</keyword>
<protein>
    <submittedName>
        <fullName evidence="2">Uncharacterized protein</fullName>
    </submittedName>
</protein>
<accession>A0A9D4UYC1</accession>